<dbReference type="EMBL" id="JACCKD010000005">
    <property type="protein sequence ID" value="MBA0126780.1"/>
    <property type="molecule type" value="Genomic_DNA"/>
</dbReference>
<sequence length="191" mass="21672">MTGYENLAHSERDFLSRKSVDPDLRPIHHRLTDRITARALLRMLARYPLWHLRQAWAPRTFTDRASPNRDTPVAAAERSPSAQADASRQHDETGQPYRSFADLFDHLATPTRNQVHFAGTDTEVPMLVKATPDQHRVFELIGVAHTRHPGDHAATTNTANTHERSAQLGLHRPAQPLLQSNQRRSAVITYR</sequence>
<reference evidence="2 3" key="1">
    <citation type="submission" date="2020-07" db="EMBL/GenBank/DDBJ databases">
        <title>Genome of Haloechinothrix sp.</title>
        <authorList>
            <person name="Tang S.-K."/>
            <person name="Yang L."/>
            <person name="Zhu W.-Y."/>
        </authorList>
    </citation>
    <scope>NUCLEOTIDE SEQUENCE [LARGE SCALE GENOMIC DNA]</scope>
    <source>
        <strain evidence="2 3">YIM 98757</strain>
    </source>
</reference>
<accession>A0A838AC08</accession>
<name>A0A838AC08_9PSEU</name>
<organism evidence="2 3">
    <name type="scientific">Haloechinothrix aidingensis</name>
    <dbReference type="NCBI Taxonomy" id="2752311"/>
    <lineage>
        <taxon>Bacteria</taxon>
        <taxon>Bacillati</taxon>
        <taxon>Actinomycetota</taxon>
        <taxon>Actinomycetes</taxon>
        <taxon>Pseudonocardiales</taxon>
        <taxon>Pseudonocardiaceae</taxon>
        <taxon>Haloechinothrix</taxon>
    </lineage>
</organism>
<evidence type="ECO:0000313" key="3">
    <source>
        <dbReference type="Proteomes" id="UP000582974"/>
    </source>
</evidence>
<comment type="caution">
    <text evidence="2">The sequence shown here is derived from an EMBL/GenBank/DDBJ whole genome shotgun (WGS) entry which is preliminary data.</text>
</comment>
<dbReference type="RefSeq" id="WP_180893620.1">
    <property type="nucleotide sequence ID" value="NZ_JACCKD010000005.1"/>
</dbReference>
<keyword evidence="3" id="KW-1185">Reference proteome</keyword>
<dbReference type="Proteomes" id="UP000582974">
    <property type="component" value="Unassembled WGS sequence"/>
</dbReference>
<evidence type="ECO:0000313" key="2">
    <source>
        <dbReference type="EMBL" id="MBA0126780.1"/>
    </source>
</evidence>
<feature type="region of interest" description="Disordered" evidence="1">
    <location>
        <begin position="62"/>
        <end position="94"/>
    </location>
</feature>
<dbReference type="AlphaFoldDB" id="A0A838AC08"/>
<protein>
    <submittedName>
        <fullName evidence="2">Uncharacterized protein</fullName>
    </submittedName>
</protein>
<gene>
    <name evidence="2" type="ORF">H0B56_14615</name>
</gene>
<evidence type="ECO:0000256" key="1">
    <source>
        <dbReference type="SAM" id="MobiDB-lite"/>
    </source>
</evidence>
<feature type="region of interest" description="Disordered" evidence="1">
    <location>
        <begin position="149"/>
        <end position="191"/>
    </location>
</feature>
<proteinExistence type="predicted"/>